<evidence type="ECO:0000256" key="2">
    <source>
        <dbReference type="SAM" id="SignalP"/>
    </source>
</evidence>
<feature type="chain" id="PRO_5013339638" evidence="2">
    <location>
        <begin position="25"/>
        <end position="383"/>
    </location>
</feature>
<comment type="caution">
    <text evidence="3">The sequence shown here is derived from an EMBL/GenBank/DDBJ whole genome shotgun (WGS) entry which is preliminary data.</text>
</comment>
<proteinExistence type="predicted"/>
<gene>
    <name evidence="3" type="ORF">AK812_SmicGene41632</name>
</gene>
<feature type="region of interest" description="Disordered" evidence="1">
    <location>
        <begin position="98"/>
        <end position="119"/>
    </location>
</feature>
<feature type="region of interest" description="Disordered" evidence="1">
    <location>
        <begin position="135"/>
        <end position="188"/>
    </location>
</feature>
<evidence type="ECO:0000313" key="3">
    <source>
        <dbReference type="EMBL" id="OLP78216.1"/>
    </source>
</evidence>
<dbReference type="Proteomes" id="UP000186817">
    <property type="component" value="Unassembled WGS sequence"/>
</dbReference>
<sequence>MVTEWLALALSLLLCLRSADFVPAASMLRSFDRCSFVELQEHFEMLCLQRSPAADVVLIAMLGEDRSGALGWVELARKRAASPVTLSPSPGLRYGLLHPEDTEPKNAAPQIEAASAPRKQVKACKDVEDVLTTSTASKKSNAGRVEKKQRASAQDSRAKKRKAAALAYTGKRVSKPSPAEQRRKKSTVYRTSAHADHFLAVLREVEAVQGRSWKAKTRVSGLVEVDGTSLGKFAVRASCKRFQPQIKALTAKLARAGKVIPKVFFAHYQVLGVMRRGGPPVLAIPDLPVTVRGSRPPSESLEGIRQTGLLHKVPLAQRPSTTIFSDGNRAWQTLAQQLRMTSHAVCHQNKDFVGPKVPRKTGHGQDAHESFLVRAFRVVAAAP</sequence>
<dbReference type="AlphaFoldDB" id="A0A1Q9C5P5"/>
<keyword evidence="4" id="KW-1185">Reference proteome</keyword>
<reference evidence="3 4" key="1">
    <citation type="submission" date="2016-02" db="EMBL/GenBank/DDBJ databases">
        <title>Genome analysis of coral dinoflagellate symbionts highlights evolutionary adaptations to a symbiotic lifestyle.</title>
        <authorList>
            <person name="Aranda M."/>
            <person name="Li Y."/>
            <person name="Liew Y.J."/>
            <person name="Baumgarten S."/>
            <person name="Simakov O."/>
            <person name="Wilson M."/>
            <person name="Piel J."/>
            <person name="Ashoor H."/>
            <person name="Bougouffa S."/>
            <person name="Bajic V.B."/>
            <person name="Ryu T."/>
            <person name="Ravasi T."/>
            <person name="Bayer T."/>
            <person name="Micklem G."/>
            <person name="Kim H."/>
            <person name="Bhak J."/>
            <person name="Lajeunesse T.C."/>
            <person name="Voolstra C.R."/>
        </authorList>
    </citation>
    <scope>NUCLEOTIDE SEQUENCE [LARGE SCALE GENOMIC DNA]</scope>
    <source>
        <strain evidence="3 4">CCMP2467</strain>
    </source>
</reference>
<evidence type="ECO:0000256" key="1">
    <source>
        <dbReference type="SAM" id="MobiDB-lite"/>
    </source>
</evidence>
<dbReference type="OrthoDB" id="439695at2759"/>
<keyword evidence="2" id="KW-0732">Signal</keyword>
<protein>
    <submittedName>
        <fullName evidence="3">Uncharacterized protein</fullName>
    </submittedName>
</protein>
<dbReference type="EMBL" id="LSRX01001644">
    <property type="protein sequence ID" value="OLP78216.1"/>
    <property type="molecule type" value="Genomic_DNA"/>
</dbReference>
<accession>A0A1Q9C5P5</accession>
<feature type="signal peptide" evidence="2">
    <location>
        <begin position="1"/>
        <end position="24"/>
    </location>
</feature>
<evidence type="ECO:0000313" key="4">
    <source>
        <dbReference type="Proteomes" id="UP000186817"/>
    </source>
</evidence>
<name>A0A1Q9C5P5_SYMMI</name>
<organism evidence="3 4">
    <name type="scientific">Symbiodinium microadriaticum</name>
    <name type="common">Dinoflagellate</name>
    <name type="synonym">Zooxanthella microadriatica</name>
    <dbReference type="NCBI Taxonomy" id="2951"/>
    <lineage>
        <taxon>Eukaryota</taxon>
        <taxon>Sar</taxon>
        <taxon>Alveolata</taxon>
        <taxon>Dinophyceae</taxon>
        <taxon>Suessiales</taxon>
        <taxon>Symbiodiniaceae</taxon>
        <taxon>Symbiodinium</taxon>
    </lineage>
</organism>